<keyword evidence="3" id="KW-0479">Metal-binding</keyword>
<dbReference type="PANTHER" id="PTHR16127">
    <property type="entry name" value="TAXILIN"/>
    <property type="match status" value="1"/>
</dbReference>
<feature type="compositionally biased region" description="Pro residues" evidence="8">
    <location>
        <begin position="1112"/>
        <end position="1122"/>
    </location>
</feature>
<feature type="domain" description="EH" evidence="9">
    <location>
        <begin position="854"/>
        <end position="938"/>
    </location>
</feature>
<feature type="compositionally biased region" description="Polar residues" evidence="8">
    <location>
        <begin position="1060"/>
        <end position="1088"/>
    </location>
</feature>
<evidence type="ECO:0000256" key="8">
    <source>
        <dbReference type="SAM" id="MobiDB-lite"/>
    </source>
</evidence>
<keyword evidence="6 7" id="KW-0175">Coiled coil</keyword>
<feature type="compositionally biased region" description="Basic and acidic residues" evidence="8">
    <location>
        <begin position="1281"/>
        <end position="1290"/>
    </location>
</feature>
<dbReference type="SMART" id="SM00027">
    <property type="entry name" value="EH"/>
    <property type="match status" value="1"/>
</dbReference>
<keyword evidence="5" id="KW-0106">Calcium</keyword>
<name>A0A8T2N776_9TELE</name>
<protein>
    <recommendedName>
        <fullName evidence="13">RALBP1 associated Eps domain containing 1</fullName>
    </recommendedName>
</protein>
<feature type="region of interest" description="Disordered" evidence="8">
    <location>
        <begin position="97"/>
        <end position="130"/>
    </location>
</feature>
<dbReference type="EMBL" id="JAFBMS010000102">
    <property type="protein sequence ID" value="KAG9336215.1"/>
    <property type="molecule type" value="Genomic_DNA"/>
</dbReference>
<dbReference type="InterPro" id="IPR018247">
    <property type="entry name" value="EF_Hand_1_Ca_BS"/>
</dbReference>
<dbReference type="InterPro" id="IPR002048">
    <property type="entry name" value="EF_hand_dom"/>
</dbReference>
<comment type="caution">
    <text evidence="11">The sequence shown here is derived from an EMBL/GenBank/DDBJ whole genome shotgun (WGS) entry which is preliminary data.</text>
</comment>
<evidence type="ECO:0000256" key="4">
    <source>
        <dbReference type="ARBA" id="ARBA00022737"/>
    </source>
</evidence>
<reference evidence="11" key="1">
    <citation type="thesis" date="2021" institute="BYU ScholarsArchive" country="Provo, UT, USA">
        <title>Applications of and Algorithms for Genome Assembly and Genomic Analyses with an Emphasis on Marine Teleosts.</title>
        <authorList>
            <person name="Pickett B.D."/>
        </authorList>
    </citation>
    <scope>NUCLEOTIDE SEQUENCE</scope>
    <source>
        <strain evidence="11">HI-2016</strain>
    </source>
</reference>
<feature type="compositionally biased region" description="Pro residues" evidence="8">
    <location>
        <begin position="952"/>
        <end position="965"/>
    </location>
</feature>
<keyword evidence="12" id="KW-1185">Reference proteome</keyword>
<proteinExistence type="inferred from homology"/>
<feature type="region of interest" description="Disordered" evidence="8">
    <location>
        <begin position="701"/>
        <end position="776"/>
    </location>
</feature>
<feature type="compositionally biased region" description="Basic and acidic residues" evidence="8">
    <location>
        <begin position="412"/>
        <end position="426"/>
    </location>
</feature>
<evidence type="ECO:0000256" key="3">
    <source>
        <dbReference type="ARBA" id="ARBA00022723"/>
    </source>
</evidence>
<dbReference type="GO" id="GO:0005509">
    <property type="term" value="F:calcium ion binding"/>
    <property type="evidence" value="ECO:0007669"/>
    <property type="project" value="InterPro"/>
</dbReference>
<feature type="compositionally biased region" description="Polar residues" evidence="8">
    <location>
        <begin position="966"/>
        <end position="977"/>
    </location>
</feature>
<feature type="compositionally biased region" description="Polar residues" evidence="8">
    <location>
        <begin position="1094"/>
        <end position="1104"/>
    </location>
</feature>
<evidence type="ECO:0000256" key="5">
    <source>
        <dbReference type="ARBA" id="ARBA00022837"/>
    </source>
</evidence>
<dbReference type="InterPro" id="IPR011992">
    <property type="entry name" value="EF-hand-dom_pair"/>
</dbReference>
<dbReference type="SUPFAM" id="SSF47473">
    <property type="entry name" value="EF-hand"/>
    <property type="match status" value="2"/>
</dbReference>
<keyword evidence="4" id="KW-0677">Repeat</keyword>
<dbReference type="InterPro" id="IPR000261">
    <property type="entry name" value="EH_dom"/>
</dbReference>
<evidence type="ECO:0000259" key="9">
    <source>
        <dbReference type="PROSITE" id="PS50031"/>
    </source>
</evidence>
<evidence type="ECO:0000256" key="6">
    <source>
        <dbReference type="ARBA" id="ARBA00023054"/>
    </source>
</evidence>
<dbReference type="Gene3D" id="1.10.238.10">
    <property type="entry name" value="EF-hand"/>
    <property type="match status" value="2"/>
</dbReference>
<dbReference type="GO" id="GO:0019905">
    <property type="term" value="F:syntaxin binding"/>
    <property type="evidence" value="ECO:0007669"/>
    <property type="project" value="InterPro"/>
</dbReference>
<dbReference type="PROSITE" id="PS50031">
    <property type="entry name" value="EH"/>
    <property type="match status" value="1"/>
</dbReference>
<sequence>VLLLGYFEVCLSQLPSLCRQTFGTPHPPNPPHSSPLLFRSDLFSPSRPVMSIRMESHLPPSNAPSDQGAAPALRVDDPSEDFSKQLEDIISTYQVEAAPAEPEQMEEGSQGNEQAADAVVTKETSSGKDQKLEKKMLKSLGKEAMLLMQSLTKLNSPEEKLEAIIRKHAELRCREDDLKRKEITTHFQSTLTDIQAQIEEHSDRNTKLCKENSELAEKLKGLIAQYDKREANLEKVFKHRDLQQKLAETKLEQANMLLKESEEKHKIEKEHLLKQLAEWKLQAKLLKEQEVEMKTQLNLYSEKFDEFQGTVSKSNGVYASFKQDMDKKMKKLEKEATSWKSRFEGCNKTLLDMVQEKTLRDKELELTTVKIQKLEKLCRALQEERKDLIQKLEGGRGTQQSGQEAEGDAEQGEAKAKEEVTPEKPPAETPQTKELASLKAQQARLQEIAASFMVSHVSEESGKGAEPNEHIEAQQASENIHPTYYENSHLTTDPVEPSTNPPAPSETNTEEQTTSDMDSQILAIRVLSPPGSNTTCGDQQALTRTVCAVTSRVAGMAATFYLAEMETLTLSAVEQKYYSELFAYCDADNTKKVASNGRVLDLFRVAQLPSEVVVQISHLLHSCLLRSRRGKCSDRKITELCGATRLGYFGRSQFYIALKLIAVAQAGLPLRAESLNTVKDLPLPQFVVGKNEQDARLTTAHPELENHGPYPDTAPAPPGKALPMKATDLQPDTVSPVVSPHHSPPASPPTRRKSQRHPSDGNSERQALPASTSWTPFREAQPVVDEGMWSSHSPVPVQESWVNFTETPPIRTPPPVQPLSTQDNSLMRNAAAAANEIQRQSSGYDDPWKITDEQRQYYINQFRTIQPDLSGLIPGSAAKEFFTKSKLPILELSHVWELSDFDKDGALTLDEFCAAFHLVVARKNGYDLPEKLPESLMPKLIDLDDTSEIPEPGYPTSPTQIPPSKSPSMPSLNQNWPELNQSNEQWETFSERSSSSQTLTQFDSNIAPADPDTAIVHPVPIRMTPSKIHLQEMELRRTASDNNHPLSPLSDKSSEHSQENKLATSMQFVSGNTSGDGYNSSDSFTSDQEPVVSSGAQQRLHSGTSPEGPNAVGPPPPPPRPPASHSRSSSLDMSKNPSTITAVPTGKQTAGNVAFPPAVPPRPQPSQAAVSHGHHSVERDSTAPHPSTSPQLIPEQPNFADFSQFEVFAAEPLSDEGEKTPESALVGPVEGKKTGEPAVIMRVVKPEGQADERAAVTTNSSHGKGATPLGPPPKPSRRRLKSEDELRLESAENSQKPNAVAPVLTTQMSIPRTSLKREYHWRFSWNSSDRFHTRNLEETAVLESDAQGKTDPGIPWTAHAHVCLKAPADRCYPRSVFGGNQYSN</sequence>
<feature type="region of interest" description="Disordered" evidence="8">
    <location>
        <begin position="487"/>
        <end position="516"/>
    </location>
</feature>
<evidence type="ECO:0000313" key="11">
    <source>
        <dbReference type="EMBL" id="KAG9336215.1"/>
    </source>
</evidence>
<feature type="region of interest" description="Disordered" evidence="8">
    <location>
        <begin position="391"/>
        <end position="442"/>
    </location>
</feature>
<gene>
    <name evidence="11" type="ORF">JZ751_002562</name>
</gene>
<accession>A0A8T2N776</accession>
<dbReference type="Proteomes" id="UP000824540">
    <property type="component" value="Unassembled WGS sequence"/>
</dbReference>
<dbReference type="PROSITE" id="PS50222">
    <property type="entry name" value="EF_HAND_2"/>
    <property type="match status" value="1"/>
</dbReference>
<feature type="compositionally biased region" description="Polar residues" evidence="8">
    <location>
        <begin position="505"/>
        <end position="516"/>
    </location>
</feature>
<feature type="coiled-coil region" evidence="7">
    <location>
        <begin position="161"/>
        <end position="296"/>
    </location>
</feature>
<keyword evidence="2" id="KW-0597">Phosphoprotein</keyword>
<evidence type="ECO:0000313" key="12">
    <source>
        <dbReference type="Proteomes" id="UP000824540"/>
    </source>
</evidence>
<dbReference type="InterPro" id="IPR026183">
    <property type="entry name" value="Taxilin_fam"/>
</dbReference>
<dbReference type="Pfam" id="PF09728">
    <property type="entry name" value="Taxilin"/>
    <property type="match status" value="1"/>
</dbReference>
<evidence type="ECO:0000256" key="7">
    <source>
        <dbReference type="SAM" id="Coils"/>
    </source>
</evidence>
<comment type="similarity">
    <text evidence="1">Belongs to the taxilin family.</text>
</comment>
<dbReference type="PANTHER" id="PTHR16127:SF15">
    <property type="entry name" value="TAXILIN BETA B"/>
    <property type="match status" value="1"/>
</dbReference>
<evidence type="ECO:0000259" key="10">
    <source>
        <dbReference type="PROSITE" id="PS50222"/>
    </source>
</evidence>
<feature type="non-terminal residue" evidence="11">
    <location>
        <position position="1"/>
    </location>
</feature>
<feature type="compositionally biased region" description="Polar residues" evidence="8">
    <location>
        <begin position="1131"/>
        <end position="1151"/>
    </location>
</feature>
<evidence type="ECO:0008006" key="13">
    <source>
        <dbReference type="Google" id="ProtNLM"/>
    </source>
</evidence>
<feature type="region of interest" description="Disordered" evidence="8">
    <location>
        <begin position="944"/>
        <end position="977"/>
    </location>
</feature>
<dbReference type="FunFam" id="1.10.238.10:FF:000039">
    <property type="entry name" value="RalBP1-associated Eps domain-containing protein 2 isoform 1"/>
    <property type="match status" value="1"/>
</dbReference>
<evidence type="ECO:0000256" key="2">
    <source>
        <dbReference type="ARBA" id="ARBA00022553"/>
    </source>
</evidence>
<dbReference type="CDD" id="cd00052">
    <property type="entry name" value="EH"/>
    <property type="match status" value="1"/>
</dbReference>
<evidence type="ECO:0000256" key="1">
    <source>
        <dbReference type="ARBA" id="ARBA00009550"/>
    </source>
</evidence>
<feature type="compositionally biased region" description="Polar residues" evidence="8">
    <location>
        <begin position="764"/>
        <end position="775"/>
    </location>
</feature>
<feature type="region of interest" description="Disordered" evidence="8">
    <location>
        <begin position="1039"/>
        <end position="1299"/>
    </location>
</feature>
<dbReference type="PROSITE" id="PS00018">
    <property type="entry name" value="EF_HAND_1"/>
    <property type="match status" value="1"/>
</dbReference>
<dbReference type="Pfam" id="PF12763">
    <property type="entry name" value="EH"/>
    <property type="match status" value="1"/>
</dbReference>
<dbReference type="OrthoDB" id="10045710at2759"/>
<organism evidence="11 12">
    <name type="scientific">Albula glossodonta</name>
    <name type="common">roundjaw bonefish</name>
    <dbReference type="NCBI Taxonomy" id="121402"/>
    <lineage>
        <taxon>Eukaryota</taxon>
        <taxon>Metazoa</taxon>
        <taxon>Chordata</taxon>
        <taxon>Craniata</taxon>
        <taxon>Vertebrata</taxon>
        <taxon>Euteleostomi</taxon>
        <taxon>Actinopterygii</taxon>
        <taxon>Neopterygii</taxon>
        <taxon>Teleostei</taxon>
        <taxon>Albuliformes</taxon>
        <taxon>Albulidae</taxon>
        <taxon>Albula</taxon>
    </lineage>
</organism>
<feature type="compositionally biased region" description="Basic and acidic residues" evidence="8">
    <location>
        <begin position="1244"/>
        <end position="1254"/>
    </location>
</feature>
<feature type="coiled-coil region" evidence="7">
    <location>
        <begin position="322"/>
        <end position="391"/>
    </location>
</feature>
<feature type="domain" description="EF-hand" evidence="10">
    <location>
        <begin position="887"/>
        <end position="922"/>
    </location>
</feature>
<feature type="region of interest" description="Disordered" evidence="8">
    <location>
        <begin position="55"/>
        <end position="76"/>
    </location>
</feature>
<feature type="compositionally biased region" description="Polar residues" evidence="8">
    <location>
        <begin position="429"/>
        <end position="442"/>
    </location>
</feature>